<proteinExistence type="predicted"/>
<evidence type="ECO:0000313" key="3">
    <source>
        <dbReference type="EnsemblMetazoa" id="ASIC003726-PA"/>
    </source>
</evidence>
<dbReference type="OrthoDB" id="7985628at2759"/>
<accession>A0A084VFC2</accession>
<evidence type="ECO:0000256" key="1">
    <source>
        <dbReference type="SAM" id="MobiDB-lite"/>
    </source>
</evidence>
<dbReference type="STRING" id="74873.A0A084VFC2"/>
<feature type="compositionally biased region" description="Low complexity" evidence="1">
    <location>
        <begin position="43"/>
        <end position="57"/>
    </location>
</feature>
<dbReference type="EMBL" id="KE524785">
    <property type="protein sequence ID" value="KFB36666.1"/>
    <property type="molecule type" value="Genomic_DNA"/>
</dbReference>
<gene>
    <name evidence="2" type="ORF">ZHAS_00003726</name>
</gene>
<dbReference type="VEuPathDB" id="VectorBase:ASIC003726"/>
<dbReference type="Proteomes" id="UP000030765">
    <property type="component" value="Unassembled WGS sequence"/>
</dbReference>
<evidence type="ECO:0000313" key="2">
    <source>
        <dbReference type="EMBL" id="KFB36666.1"/>
    </source>
</evidence>
<dbReference type="AlphaFoldDB" id="A0A084VFC2"/>
<dbReference type="EnsemblMetazoa" id="ASIC003726-RA">
    <property type="protein sequence ID" value="ASIC003726-PA"/>
    <property type="gene ID" value="ASIC003726"/>
</dbReference>
<evidence type="ECO:0000313" key="4">
    <source>
        <dbReference type="Proteomes" id="UP000030765"/>
    </source>
</evidence>
<dbReference type="EMBL" id="ATLV01012374">
    <property type="status" value="NOT_ANNOTATED_CDS"/>
    <property type="molecule type" value="Genomic_DNA"/>
</dbReference>
<name>A0A084VFC2_ANOSI</name>
<feature type="region of interest" description="Disordered" evidence="1">
    <location>
        <begin position="38"/>
        <end position="78"/>
    </location>
</feature>
<reference evidence="2 4" key="1">
    <citation type="journal article" date="2014" name="BMC Genomics">
        <title>Genome sequence of Anopheles sinensis provides insight into genetics basis of mosquito competence for malaria parasites.</title>
        <authorList>
            <person name="Zhou D."/>
            <person name="Zhang D."/>
            <person name="Ding G."/>
            <person name="Shi L."/>
            <person name="Hou Q."/>
            <person name="Ye Y."/>
            <person name="Xu Y."/>
            <person name="Zhou H."/>
            <person name="Xiong C."/>
            <person name="Li S."/>
            <person name="Yu J."/>
            <person name="Hong S."/>
            <person name="Yu X."/>
            <person name="Zou P."/>
            <person name="Chen C."/>
            <person name="Chang X."/>
            <person name="Wang W."/>
            <person name="Lv Y."/>
            <person name="Sun Y."/>
            <person name="Ma L."/>
            <person name="Shen B."/>
            <person name="Zhu C."/>
        </authorList>
    </citation>
    <scope>NUCLEOTIDE SEQUENCE [LARGE SCALE GENOMIC DNA]</scope>
</reference>
<sequence>MAYIVDQLYPPIKHIEEEDNEYTSFNYWREPVPEIDFDGCDISGSSSNGSASGSVPSEKLSPSAATIVQQALPTIPEN</sequence>
<organism evidence="2">
    <name type="scientific">Anopheles sinensis</name>
    <name type="common">Mosquito</name>
    <dbReference type="NCBI Taxonomy" id="74873"/>
    <lineage>
        <taxon>Eukaryota</taxon>
        <taxon>Metazoa</taxon>
        <taxon>Ecdysozoa</taxon>
        <taxon>Arthropoda</taxon>
        <taxon>Hexapoda</taxon>
        <taxon>Insecta</taxon>
        <taxon>Pterygota</taxon>
        <taxon>Neoptera</taxon>
        <taxon>Endopterygota</taxon>
        <taxon>Diptera</taxon>
        <taxon>Nematocera</taxon>
        <taxon>Culicoidea</taxon>
        <taxon>Culicidae</taxon>
        <taxon>Anophelinae</taxon>
        <taxon>Anopheles</taxon>
    </lineage>
</organism>
<reference evidence="3" key="2">
    <citation type="submission" date="2020-05" db="UniProtKB">
        <authorList>
            <consortium name="EnsemblMetazoa"/>
        </authorList>
    </citation>
    <scope>IDENTIFICATION</scope>
</reference>
<protein>
    <submittedName>
        <fullName evidence="2">AGAP007636-PA-like protein</fullName>
    </submittedName>
</protein>
<feature type="compositionally biased region" description="Polar residues" evidence="1">
    <location>
        <begin position="63"/>
        <end position="78"/>
    </location>
</feature>
<keyword evidence="4" id="KW-1185">Reference proteome</keyword>